<dbReference type="Pfam" id="PF01494">
    <property type="entry name" value="FAD_binding_3"/>
    <property type="match status" value="1"/>
</dbReference>
<dbReference type="OrthoDB" id="417877at2759"/>
<feature type="transmembrane region" description="Helical" evidence="5">
    <location>
        <begin position="7"/>
        <end position="26"/>
    </location>
</feature>
<evidence type="ECO:0000313" key="8">
    <source>
        <dbReference type="Proteomes" id="UP000469558"/>
    </source>
</evidence>
<dbReference type="InterPro" id="IPR002938">
    <property type="entry name" value="FAD-bd"/>
</dbReference>
<proteinExistence type="predicted"/>
<evidence type="ECO:0000256" key="2">
    <source>
        <dbReference type="ARBA" id="ARBA00022827"/>
    </source>
</evidence>
<keyword evidence="1" id="KW-0285">Flavoprotein</keyword>
<evidence type="ECO:0000256" key="1">
    <source>
        <dbReference type="ARBA" id="ARBA00022630"/>
    </source>
</evidence>
<feature type="compositionally biased region" description="Low complexity" evidence="4">
    <location>
        <begin position="458"/>
        <end position="467"/>
    </location>
</feature>
<keyword evidence="5" id="KW-1133">Transmembrane helix</keyword>
<sequence length="502" mass="55443">MSSPSKSINVAIVGGGFGGLALLIGLQKYPHINAQVYESSPKTSDLGAGAVLGPNSQRAMSLIDPRIFEGFQKRAAFAVDEPDENGLYPWITVVKGEEPNIGEQVMQFKHKVKGSTIHRAHFLDELAKLIEPGRISFDKHLVEIQENGEDKPVILSFKDGTTAKADVVIGADGIHSRIRKYVLGPNHPAAEATFTGAIIHRAVVPIQKAKDLLGEENVKQDFTIRNGKDGLVFAFPMANNTLYYLGVTTFRNEPVERDQWISSPNITILNEKFATYSDFVRKQVSLVPNDGSTLGWSIWEMPPPPTYVKGRVVIMGDAAHAATPFQGVGASQAIEDALVLEKLLGKYHDPTKKSIYRFSPVETTKLVLEVYDTVRRFRSLKIATKSSETGRILTGAEPGVSMNAADIRDQMKGRQDWVWDCDQEGQVKDAYLLFEERQFAAARNEISRNTGIQKAEKPPAAASPPVATETEKPPMGKPSTRDAMRYMLYSSKTKFRTMLKSH</sequence>
<dbReference type="EMBL" id="QGMK01000071">
    <property type="protein sequence ID" value="TVY84590.1"/>
    <property type="molecule type" value="Genomic_DNA"/>
</dbReference>
<dbReference type="Proteomes" id="UP000469558">
    <property type="component" value="Unassembled WGS sequence"/>
</dbReference>
<keyword evidence="5" id="KW-0472">Membrane</keyword>
<dbReference type="InterPro" id="IPR051104">
    <property type="entry name" value="FAD_monoxygenase"/>
</dbReference>
<dbReference type="InterPro" id="IPR036188">
    <property type="entry name" value="FAD/NAD-bd_sf"/>
</dbReference>
<name>A0A8T9CKE3_9HELO</name>
<dbReference type="Gene3D" id="3.50.50.60">
    <property type="entry name" value="FAD/NAD(P)-binding domain"/>
    <property type="match status" value="1"/>
</dbReference>
<organism evidence="7 8">
    <name type="scientific">Lachnellula suecica</name>
    <dbReference type="NCBI Taxonomy" id="602035"/>
    <lineage>
        <taxon>Eukaryota</taxon>
        <taxon>Fungi</taxon>
        <taxon>Dikarya</taxon>
        <taxon>Ascomycota</taxon>
        <taxon>Pezizomycotina</taxon>
        <taxon>Leotiomycetes</taxon>
        <taxon>Helotiales</taxon>
        <taxon>Lachnaceae</taxon>
        <taxon>Lachnellula</taxon>
    </lineage>
</organism>
<keyword evidence="3" id="KW-0560">Oxidoreductase</keyword>
<evidence type="ECO:0000256" key="5">
    <source>
        <dbReference type="SAM" id="Phobius"/>
    </source>
</evidence>
<feature type="compositionally biased region" description="Basic and acidic residues" evidence="4">
    <location>
        <begin position="469"/>
        <end position="483"/>
    </location>
</feature>
<dbReference type="GO" id="GO:0071949">
    <property type="term" value="F:FAD binding"/>
    <property type="evidence" value="ECO:0007669"/>
    <property type="project" value="InterPro"/>
</dbReference>
<keyword evidence="2" id="KW-0274">FAD</keyword>
<evidence type="ECO:0000256" key="4">
    <source>
        <dbReference type="SAM" id="MobiDB-lite"/>
    </source>
</evidence>
<dbReference type="PANTHER" id="PTHR46720">
    <property type="entry name" value="HYDROXYLASE, PUTATIVE (AFU_ORTHOLOGUE AFUA_3G01460)-RELATED"/>
    <property type="match status" value="1"/>
</dbReference>
<dbReference type="SUPFAM" id="SSF51905">
    <property type="entry name" value="FAD/NAD(P)-binding domain"/>
    <property type="match status" value="1"/>
</dbReference>
<keyword evidence="5" id="KW-0812">Transmembrane</keyword>
<evidence type="ECO:0000313" key="7">
    <source>
        <dbReference type="EMBL" id="TVY84590.1"/>
    </source>
</evidence>
<dbReference type="GO" id="GO:0044550">
    <property type="term" value="P:secondary metabolite biosynthetic process"/>
    <property type="evidence" value="ECO:0007669"/>
    <property type="project" value="TreeGrafter"/>
</dbReference>
<dbReference type="PANTHER" id="PTHR46720:SF3">
    <property type="entry name" value="FAD-BINDING DOMAIN-CONTAINING PROTEIN-RELATED"/>
    <property type="match status" value="1"/>
</dbReference>
<feature type="region of interest" description="Disordered" evidence="4">
    <location>
        <begin position="449"/>
        <end position="483"/>
    </location>
</feature>
<reference evidence="7 8" key="1">
    <citation type="submission" date="2018-05" db="EMBL/GenBank/DDBJ databases">
        <title>Genome sequencing and assembly of the regulated plant pathogen Lachnellula willkommii and related sister species for the development of diagnostic species identification markers.</title>
        <authorList>
            <person name="Giroux E."/>
            <person name="Bilodeau G."/>
        </authorList>
    </citation>
    <scope>NUCLEOTIDE SEQUENCE [LARGE SCALE GENOMIC DNA]</scope>
    <source>
        <strain evidence="7 8">CBS 268.59</strain>
    </source>
</reference>
<dbReference type="PRINTS" id="PR00420">
    <property type="entry name" value="RNGMNOXGNASE"/>
</dbReference>
<keyword evidence="8" id="KW-1185">Reference proteome</keyword>
<comment type="caution">
    <text evidence="7">The sequence shown here is derived from an EMBL/GenBank/DDBJ whole genome shotgun (WGS) entry which is preliminary data.</text>
</comment>
<accession>A0A8T9CKE3</accession>
<dbReference type="AlphaFoldDB" id="A0A8T9CKE3"/>
<gene>
    <name evidence="7" type="primary">atA_6</name>
    <name evidence="7" type="ORF">LSUE1_G000563</name>
</gene>
<evidence type="ECO:0000259" key="6">
    <source>
        <dbReference type="Pfam" id="PF01494"/>
    </source>
</evidence>
<protein>
    <submittedName>
        <fullName evidence="7">6-methylsalicylic acid decarboxylase atA</fullName>
    </submittedName>
</protein>
<feature type="domain" description="FAD-binding" evidence="6">
    <location>
        <begin position="133"/>
        <end position="345"/>
    </location>
</feature>
<dbReference type="GO" id="GO:0016491">
    <property type="term" value="F:oxidoreductase activity"/>
    <property type="evidence" value="ECO:0007669"/>
    <property type="project" value="UniProtKB-KW"/>
</dbReference>
<evidence type="ECO:0000256" key="3">
    <source>
        <dbReference type="ARBA" id="ARBA00023002"/>
    </source>
</evidence>